<name>A0A1I2UJM0_9FIRM</name>
<protein>
    <submittedName>
        <fullName evidence="3">Xaa-Pro aminopeptidase</fullName>
    </submittedName>
</protein>
<dbReference type="EMBL" id="FOOX01000009">
    <property type="protein sequence ID" value="SFG77364.1"/>
    <property type="molecule type" value="Genomic_DNA"/>
</dbReference>
<reference evidence="4" key="1">
    <citation type="submission" date="2016-10" db="EMBL/GenBank/DDBJ databases">
        <authorList>
            <person name="Varghese N."/>
            <person name="Submissions S."/>
        </authorList>
    </citation>
    <scope>NUCLEOTIDE SEQUENCE [LARGE SCALE GENOMIC DNA]</scope>
    <source>
        <strain evidence="4">DSM 17038</strain>
    </source>
</reference>
<evidence type="ECO:0000259" key="1">
    <source>
        <dbReference type="Pfam" id="PF00557"/>
    </source>
</evidence>
<keyword evidence="3" id="KW-0378">Hydrolase</keyword>
<dbReference type="InterPro" id="IPR029149">
    <property type="entry name" value="Creatin/AminoP/Spt16_N"/>
</dbReference>
<dbReference type="SUPFAM" id="SSF53092">
    <property type="entry name" value="Creatinase/prolidase N-terminal domain"/>
    <property type="match status" value="1"/>
</dbReference>
<dbReference type="SUPFAM" id="SSF55920">
    <property type="entry name" value="Creatinase/aminopeptidase"/>
    <property type="match status" value="1"/>
</dbReference>
<dbReference type="Gene3D" id="3.40.350.10">
    <property type="entry name" value="Creatinase/prolidase N-terminal domain"/>
    <property type="match status" value="1"/>
</dbReference>
<evidence type="ECO:0000313" key="4">
    <source>
        <dbReference type="Proteomes" id="UP000199337"/>
    </source>
</evidence>
<dbReference type="PANTHER" id="PTHR46112:SF2">
    <property type="entry name" value="XAA-PRO AMINOPEPTIDASE P-RELATED"/>
    <property type="match status" value="1"/>
</dbReference>
<keyword evidence="4" id="KW-1185">Reference proteome</keyword>
<keyword evidence="3" id="KW-0031">Aminopeptidase</keyword>
<dbReference type="CDD" id="cd01066">
    <property type="entry name" value="APP_MetAP"/>
    <property type="match status" value="1"/>
</dbReference>
<dbReference type="Pfam" id="PF00557">
    <property type="entry name" value="Peptidase_M24"/>
    <property type="match status" value="1"/>
</dbReference>
<dbReference type="GO" id="GO:0004177">
    <property type="term" value="F:aminopeptidase activity"/>
    <property type="evidence" value="ECO:0007669"/>
    <property type="project" value="UniProtKB-KW"/>
</dbReference>
<organism evidence="3 4">
    <name type="scientific">Desulfotruncus arcticus DSM 17038</name>
    <dbReference type="NCBI Taxonomy" id="1121424"/>
    <lineage>
        <taxon>Bacteria</taxon>
        <taxon>Bacillati</taxon>
        <taxon>Bacillota</taxon>
        <taxon>Clostridia</taxon>
        <taxon>Eubacteriales</taxon>
        <taxon>Desulfallaceae</taxon>
        <taxon>Desulfotruncus</taxon>
    </lineage>
</organism>
<evidence type="ECO:0000313" key="3">
    <source>
        <dbReference type="EMBL" id="SFG77364.1"/>
    </source>
</evidence>
<evidence type="ECO:0000259" key="2">
    <source>
        <dbReference type="Pfam" id="PF01321"/>
    </source>
</evidence>
<accession>A0A1I2UJM0</accession>
<feature type="domain" description="Peptidase M24" evidence="1">
    <location>
        <begin position="145"/>
        <end position="377"/>
    </location>
</feature>
<dbReference type="AlphaFoldDB" id="A0A1I2UJM0"/>
<dbReference type="Proteomes" id="UP000199337">
    <property type="component" value="Unassembled WGS sequence"/>
</dbReference>
<dbReference type="Gene3D" id="3.90.230.10">
    <property type="entry name" value="Creatinase/methionine aminopeptidase superfamily"/>
    <property type="match status" value="1"/>
</dbReference>
<sequence length="394" mass="43335">MRYTPRSELYQRVQRLQVLLQNQSIDGALIVQNADLFYFAGTVQQAHLYIPAGGEPVLAVKKNYERAARESALENIIPLDNPKNLTKIIPAREQGGNNRIGLELDVLPANLFLRYQKMFQPAELVDISLLIRTVRAVKSSYELNLIREAAKLNHKLFTTVSEFLKEGISEVELAGKLEAVYRREGHQCLVRTRAFNMELAYGHLMSGWSLGVPSAAPGPTGGFGLNPSFSQSAGRKLIGRDEPVIVDYVGVIDGYMVDQARVFCIGDLPPKFKEAHNTALEIQQIIVERAKPGAVCGELYDLAVQRANASGWGEYFMGYPDPVPFVGHGVGIELDELPVIARGVTAKLEAGMVFALEPKFVFPDGAAGIENTFVVTEQGLENLTAGCDDVIIYL</sequence>
<proteinExistence type="predicted"/>
<dbReference type="STRING" id="341036.SAMN05660649_02662"/>
<dbReference type="OrthoDB" id="9806388at2"/>
<feature type="domain" description="Creatinase N-terminal" evidence="2">
    <location>
        <begin position="12"/>
        <end position="137"/>
    </location>
</feature>
<dbReference type="PANTHER" id="PTHR46112">
    <property type="entry name" value="AMINOPEPTIDASE"/>
    <property type="match status" value="1"/>
</dbReference>
<dbReference type="RefSeq" id="WP_092471870.1">
    <property type="nucleotide sequence ID" value="NZ_FOOX01000009.1"/>
</dbReference>
<gene>
    <name evidence="3" type="ORF">SAMN05660649_02662</name>
</gene>
<dbReference type="InterPro" id="IPR000994">
    <property type="entry name" value="Pept_M24"/>
</dbReference>
<dbReference type="InterPro" id="IPR050659">
    <property type="entry name" value="Peptidase_M24B"/>
</dbReference>
<dbReference type="Pfam" id="PF01321">
    <property type="entry name" value="Creatinase_N"/>
    <property type="match status" value="1"/>
</dbReference>
<dbReference type="InterPro" id="IPR000587">
    <property type="entry name" value="Creatinase_N"/>
</dbReference>
<dbReference type="InterPro" id="IPR036005">
    <property type="entry name" value="Creatinase/aminopeptidase-like"/>
</dbReference>
<keyword evidence="3" id="KW-0645">Protease</keyword>